<evidence type="ECO:0000256" key="1">
    <source>
        <dbReference type="SAM" id="SignalP"/>
    </source>
</evidence>
<feature type="signal peptide" evidence="1">
    <location>
        <begin position="1"/>
        <end position="18"/>
    </location>
</feature>
<proteinExistence type="predicted"/>
<sequence>MLGAELSLLFLAFSGLASLKFNPSFELADISCSSSRPTASLTKRGFSLQVPSHRSMASKFMNRVLISFWGELATISLGRSVTQPGARNDGEAGLLRATKYSAVVCGSNVVII</sequence>
<dbReference type="EMBL" id="ML979135">
    <property type="protein sequence ID" value="KAF1916313.1"/>
    <property type="molecule type" value="Genomic_DNA"/>
</dbReference>
<protein>
    <recommendedName>
        <fullName evidence="4">Secreted protein</fullName>
    </recommendedName>
</protein>
<organism evidence="2 3">
    <name type="scientific">Ampelomyces quisqualis</name>
    <name type="common">Powdery mildew agent</name>
    <dbReference type="NCBI Taxonomy" id="50730"/>
    <lineage>
        <taxon>Eukaryota</taxon>
        <taxon>Fungi</taxon>
        <taxon>Dikarya</taxon>
        <taxon>Ascomycota</taxon>
        <taxon>Pezizomycotina</taxon>
        <taxon>Dothideomycetes</taxon>
        <taxon>Pleosporomycetidae</taxon>
        <taxon>Pleosporales</taxon>
        <taxon>Pleosporineae</taxon>
        <taxon>Phaeosphaeriaceae</taxon>
        <taxon>Ampelomyces</taxon>
    </lineage>
</organism>
<keyword evidence="3" id="KW-1185">Reference proteome</keyword>
<dbReference type="AlphaFoldDB" id="A0A6A5QLM6"/>
<accession>A0A6A5QLM6</accession>
<keyword evidence="1" id="KW-0732">Signal</keyword>
<evidence type="ECO:0008006" key="4">
    <source>
        <dbReference type="Google" id="ProtNLM"/>
    </source>
</evidence>
<reference evidence="2" key="1">
    <citation type="journal article" date="2020" name="Stud. Mycol.">
        <title>101 Dothideomycetes genomes: a test case for predicting lifestyles and emergence of pathogens.</title>
        <authorList>
            <person name="Haridas S."/>
            <person name="Albert R."/>
            <person name="Binder M."/>
            <person name="Bloem J."/>
            <person name="Labutti K."/>
            <person name="Salamov A."/>
            <person name="Andreopoulos B."/>
            <person name="Baker S."/>
            <person name="Barry K."/>
            <person name="Bills G."/>
            <person name="Bluhm B."/>
            <person name="Cannon C."/>
            <person name="Castanera R."/>
            <person name="Culley D."/>
            <person name="Daum C."/>
            <person name="Ezra D."/>
            <person name="Gonzalez J."/>
            <person name="Henrissat B."/>
            <person name="Kuo A."/>
            <person name="Liang C."/>
            <person name="Lipzen A."/>
            <person name="Lutzoni F."/>
            <person name="Magnuson J."/>
            <person name="Mondo S."/>
            <person name="Nolan M."/>
            <person name="Ohm R."/>
            <person name="Pangilinan J."/>
            <person name="Park H.-J."/>
            <person name="Ramirez L."/>
            <person name="Alfaro M."/>
            <person name="Sun H."/>
            <person name="Tritt A."/>
            <person name="Yoshinaga Y."/>
            <person name="Zwiers L.-H."/>
            <person name="Turgeon B."/>
            <person name="Goodwin S."/>
            <person name="Spatafora J."/>
            <person name="Crous P."/>
            <person name="Grigoriev I."/>
        </authorList>
    </citation>
    <scope>NUCLEOTIDE SEQUENCE</scope>
    <source>
        <strain evidence="2">HMLAC05119</strain>
    </source>
</reference>
<gene>
    <name evidence="2" type="ORF">BDU57DRAFT_226422</name>
</gene>
<name>A0A6A5QLM6_AMPQU</name>
<feature type="chain" id="PRO_5025339937" description="Secreted protein" evidence="1">
    <location>
        <begin position="19"/>
        <end position="112"/>
    </location>
</feature>
<dbReference type="Proteomes" id="UP000800096">
    <property type="component" value="Unassembled WGS sequence"/>
</dbReference>
<evidence type="ECO:0000313" key="3">
    <source>
        <dbReference type="Proteomes" id="UP000800096"/>
    </source>
</evidence>
<evidence type="ECO:0000313" key="2">
    <source>
        <dbReference type="EMBL" id="KAF1916313.1"/>
    </source>
</evidence>